<accession>A0ABD0YQS4</accession>
<evidence type="ECO:0000313" key="2">
    <source>
        <dbReference type="EMBL" id="KAL1138316.1"/>
    </source>
</evidence>
<gene>
    <name evidence="2" type="ORF">AAG570_010004</name>
</gene>
<evidence type="ECO:0000256" key="1">
    <source>
        <dbReference type="SAM" id="MobiDB-lite"/>
    </source>
</evidence>
<feature type="compositionally biased region" description="Basic residues" evidence="1">
    <location>
        <begin position="73"/>
        <end position="88"/>
    </location>
</feature>
<reference evidence="2 3" key="1">
    <citation type="submission" date="2024-07" db="EMBL/GenBank/DDBJ databases">
        <title>Chromosome-level genome assembly of the water stick insect Ranatra chinensis (Heteroptera: Nepidae).</title>
        <authorList>
            <person name="Liu X."/>
        </authorList>
    </citation>
    <scope>NUCLEOTIDE SEQUENCE [LARGE SCALE GENOMIC DNA]</scope>
    <source>
        <strain evidence="2">Cailab_2021Rc</strain>
        <tissue evidence="2">Muscle</tissue>
    </source>
</reference>
<name>A0ABD0YQS4_9HEMI</name>
<proteinExistence type="predicted"/>
<organism evidence="2 3">
    <name type="scientific">Ranatra chinensis</name>
    <dbReference type="NCBI Taxonomy" id="642074"/>
    <lineage>
        <taxon>Eukaryota</taxon>
        <taxon>Metazoa</taxon>
        <taxon>Ecdysozoa</taxon>
        <taxon>Arthropoda</taxon>
        <taxon>Hexapoda</taxon>
        <taxon>Insecta</taxon>
        <taxon>Pterygota</taxon>
        <taxon>Neoptera</taxon>
        <taxon>Paraneoptera</taxon>
        <taxon>Hemiptera</taxon>
        <taxon>Heteroptera</taxon>
        <taxon>Panheteroptera</taxon>
        <taxon>Nepomorpha</taxon>
        <taxon>Nepidae</taxon>
        <taxon>Ranatrinae</taxon>
        <taxon>Ranatra</taxon>
    </lineage>
</organism>
<keyword evidence="3" id="KW-1185">Reference proteome</keyword>
<feature type="region of interest" description="Disordered" evidence="1">
    <location>
        <begin position="114"/>
        <end position="134"/>
    </location>
</feature>
<dbReference type="Proteomes" id="UP001558652">
    <property type="component" value="Unassembled WGS sequence"/>
</dbReference>
<feature type="compositionally biased region" description="Polar residues" evidence="1">
    <location>
        <begin position="125"/>
        <end position="134"/>
    </location>
</feature>
<dbReference type="AlphaFoldDB" id="A0ABD0YQS4"/>
<protein>
    <submittedName>
        <fullName evidence="2">Uncharacterized protein</fullName>
    </submittedName>
</protein>
<sequence>MASKRRKMFYKNKKQETTENGSWVVLDWYVAMATYIRRDELKLSGLWMRCLSSTALQNSSRRYCSPLLSSPHKGSRKKGVRERKGKARVKRAMEAAGHDGWALAASRLKVTKSNNVNGKKDFKPRSSSPPGVTQ</sequence>
<dbReference type="EMBL" id="JBFDAA010000004">
    <property type="protein sequence ID" value="KAL1138316.1"/>
    <property type="molecule type" value="Genomic_DNA"/>
</dbReference>
<evidence type="ECO:0000313" key="3">
    <source>
        <dbReference type="Proteomes" id="UP001558652"/>
    </source>
</evidence>
<feature type="region of interest" description="Disordered" evidence="1">
    <location>
        <begin position="65"/>
        <end position="88"/>
    </location>
</feature>
<comment type="caution">
    <text evidence="2">The sequence shown here is derived from an EMBL/GenBank/DDBJ whole genome shotgun (WGS) entry which is preliminary data.</text>
</comment>